<name>A0A844E5P9_EUBRA</name>
<protein>
    <recommendedName>
        <fullName evidence="4">Transcriptional regulator LacI/GalR-like sensor domain-containing protein</fullName>
    </recommendedName>
</protein>
<feature type="domain" description="Transcriptional regulator LacI/GalR-like sensor" evidence="4">
    <location>
        <begin position="4"/>
        <end position="76"/>
    </location>
</feature>
<evidence type="ECO:0000256" key="1">
    <source>
        <dbReference type="ARBA" id="ARBA00023015"/>
    </source>
</evidence>
<proteinExistence type="predicted"/>
<dbReference type="InterPro" id="IPR046335">
    <property type="entry name" value="LacI/GalR-like_sensor"/>
</dbReference>
<evidence type="ECO:0000256" key="3">
    <source>
        <dbReference type="ARBA" id="ARBA00023163"/>
    </source>
</evidence>
<dbReference type="SUPFAM" id="SSF53822">
    <property type="entry name" value="Periplasmic binding protein-like I"/>
    <property type="match status" value="1"/>
</dbReference>
<dbReference type="GO" id="GO:0000976">
    <property type="term" value="F:transcription cis-regulatory region binding"/>
    <property type="evidence" value="ECO:0007669"/>
    <property type="project" value="TreeGrafter"/>
</dbReference>
<dbReference type="PANTHER" id="PTHR30146">
    <property type="entry name" value="LACI-RELATED TRANSCRIPTIONAL REPRESSOR"/>
    <property type="match status" value="1"/>
</dbReference>
<gene>
    <name evidence="5" type="ORF">GKE72_14795</name>
</gene>
<evidence type="ECO:0000259" key="4">
    <source>
        <dbReference type="Pfam" id="PF13377"/>
    </source>
</evidence>
<dbReference type="PANTHER" id="PTHR30146:SF109">
    <property type="entry name" value="HTH-TYPE TRANSCRIPTIONAL REGULATOR GALS"/>
    <property type="match status" value="1"/>
</dbReference>
<accession>A0A844E5P9</accession>
<sequence length="82" mass="9202">MRKGIFMANDTHANILLNLLMREYGCLPDEYRIVGFDDSPIASEAIVPITTIGQQIDKIAYEAMNLLVSQMNERKKNCPGIS</sequence>
<dbReference type="EMBL" id="WKRA01000037">
    <property type="protein sequence ID" value="MSD17296.1"/>
    <property type="molecule type" value="Genomic_DNA"/>
</dbReference>
<comment type="caution">
    <text evidence="5">The sequence shown here is derived from an EMBL/GenBank/DDBJ whole genome shotgun (WGS) entry which is preliminary data.</text>
</comment>
<keyword evidence="1" id="KW-0805">Transcription regulation</keyword>
<dbReference type="Proteomes" id="UP000431304">
    <property type="component" value="Unassembled WGS sequence"/>
</dbReference>
<keyword evidence="2" id="KW-0238">DNA-binding</keyword>
<evidence type="ECO:0000313" key="5">
    <source>
        <dbReference type="EMBL" id="MSD17296.1"/>
    </source>
</evidence>
<evidence type="ECO:0000256" key="2">
    <source>
        <dbReference type="ARBA" id="ARBA00023125"/>
    </source>
</evidence>
<dbReference type="Pfam" id="PF13377">
    <property type="entry name" value="Peripla_BP_3"/>
    <property type="match status" value="1"/>
</dbReference>
<dbReference type="AlphaFoldDB" id="A0A844E5P9"/>
<reference evidence="5 6" key="1">
    <citation type="journal article" date="2019" name="Nat. Med.">
        <title>A library of human gut bacterial isolates paired with longitudinal multiomics data enables mechanistic microbiome research.</title>
        <authorList>
            <person name="Poyet M."/>
            <person name="Groussin M."/>
            <person name="Gibbons S.M."/>
            <person name="Avila-Pacheco J."/>
            <person name="Jiang X."/>
            <person name="Kearney S.M."/>
            <person name="Perrotta A.R."/>
            <person name="Berdy B."/>
            <person name="Zhao S."/>
            <person name="Lieberman T.D."/>
            <person name="Swanson P.K."/>
            <person name="Smith M."/>
            <person name="Roesemann S."/>
            <person name="Alexander J.E."/>
            <person name="Rich S.A."/>
            <person name="Livny J."/>
            <person name="Vlamakis H."/>
            <person name="Clish C."/>
            <person name="Bullock K."/>
            <person name="Deik A."/>
            <person name="Scott J."/>
            <person name="Pierce K.A."/>
            <person name="Xavier R.J."/>
            <person name="Alm E.J."/>
        </authorList>
    </citation>
    <scope>NUCLEOTIDE SEQUENCE [LARGE SCALE GENOMIC DNA]</scope>
    <source>
        <strain evidence="5 6">BIOML-A3</strain>
    </source>
</reference>
<keyword evidence="3" id="KW-0804">Transcription</keyword>
<dbReference type="Gene3D" id="3.40.50.2300">
    <property type="match status" value="1"/>
</dbReference>
<organism evidence="5 6">
    <name type="scientific">Eubacterium ramulus</name>
    <dbReference type="NCBI Taxonomy" id="39490"/>
    <lineage>
        <taxon>Bacteria</taxon>
        <taxon>Bacillati</taxon>
        <taxon>Bacillota</taxon>
        <taxon>Clostridia</taxon>
        <taxon>Eubacteriales</taxon>
        <taxon>Eubacteriaceae</taxon>
        <taxon>Eubacterium</taxon>
    </lineage>
</organism>
<dbReference type="GO" id="GO:0003700">
    <property type="term" value="F:DNA-binding transcription factor activity"/>
    <property type="evidence" value="ECO:0007669"/>
    <property type="project" value="TreeGrafter"/>
</dbReference>
<dbReference type="InterPro" id="IPR028082">
    <property type="entry name" value="Peripla_BP_I"/>
</dbReference>
<evidence type="ECO:0000313" key="6">
    <source>
        <dbReference type="Proteomes" id="UP000431304"/>
    </source>
</evidence>
<dbReference type="OrthoDB" id="9770625at2"/>
<dbReference type="RefSeq" id="WP_082432795.1">
    <property type="nucleotide sequence ID" value="NZ_WKRA01000037.1"/>
</dbReference>